<evidence type="ECO:0000313" key="1">
    <source>
        <dbReference type="EMBL" id="CUA87849.1"/>
    </source>
</evidence>
<dbReference type="AlphaFoldDB" id="A0A0K6HA47"/>
<evidence type="ECO:0000313" key="2">
    <source>
        <dbReference type="Proteomes" id="UP000182598"/>
    </source>
</evidence>
<dbReference type="SUPFAM" id="SSF141694">
    <property type="entry name" value="AF2212/PG0164-like"/>
    <property type="match status" value="1"/>
</dbReference>
<organism evidence="1 2">
    <name type="scientific">Pseudidiomarina woesei</name>
    <dbReference type="NCBI Taxonomy" id="1381080"/>
    <lineage>
        <taxon>Bacteria</taxon>
        <taxon>Pseudomonadati</taxon>
        <taxon>Pseudomonadota</taxon>
        <taxon>Gammaproteobacteria</taxon>
        <taxon>Alteromonadales</taxon>
        <taxon>Idiomarinaceae</taxon>
        <taxon>Pseudidiomarina</taxon>
    </lineage>
</organism>
<dbReference type="EMBL" id="CYHB01000007">
    <property type="protein sequence ID" value="CUA87849.1"/>
    <property type="molecule type" value="Genomic_DNA"/>
</dbReference>
<reference evidence="2" key="1">
    <citation type="submission" date="2015-08" db="EMBL/GenBank/DDBJ databases">
        <authorList>
            <person name="Varghese N."/>
        </authorList>
    </citation>
    <scope>NUCLEOTIDE SEQUENCE [LARGE SCALE GENOMIC DNA]</scope>
    <source>
        <strain evidence="2">DSM 27808</strain>
    </source>
</reference>
<keyword evidence="2" id="KW-1185">Reference proteome</keyword>
<proteinExistence type="predicted"/>
<dbReference type="Proteomes" id="UP000182598">
    <property type="component" value="Unassembled WGS sequence"/>
</dbReference>
<name>A0A0K6HA47_9GAMM</name>
<sequence>MEHSFTSTILEYDDENVFIPLDEDFLASMGLSVGDSIEVTLVPTKPSSD</sequence>
<protein>
    <submittedName>
        <fullName evidence="1">Uncharacterized protein</fullName>
    </submittedName>
</protein>
<accession>A0A0K6HA47</accession>
<gene>
    <name evidence="1" type="ORF">Ga0061064_1961</name>
</gene>